<protein>
    <submittedName>
        <fullName evidence="1">Uncharacterized protein</fullName>
    </submittedName>
</protein>
<evidence type="ECO:0000313" key="1">
    <source>
        <dbReference type="EMBL" id="SEK67125.1"/>
    </source>
</evidence>
<proteinExistence type="predicted"/>
<name>A0A1H7J201_STIAU</name>
<keyword evidence="2" id="KW-1185">Reference proteome</keyword>
<dbReference type="RefSeq" id="WP_075005573.1">
    <property type="nucleotide sequence ID" value="NZ_FOAP01000002.1"/>
</dbReference>
<accession>A0A1H7J201</accession>
<dbReference type="AlphaFoldDB" id="A0A1H7J201"/>
<organism evidence="1 2">
    <name type="scientific">Stigmatella aurantiaca</name>
    <dbReference type="NCBI Taxonomy" id="41"/>
    <lineage>
        <taxon>Bacteria</taxon>
        <taxon>Pseudomonadati</taxon>
        <taxon>Myxococcota</taxon>
        <taxon>Myxococcia</taxon>
        <taxon>Myxococcales</taxon>
        <taxon>Cystobacterineae</taxon>
        <taxon>Archangiaceae</taxon>
        <taxon>Stigmatella</taxon>
    </lineage>
</organism>
<evidence type="ECO:0000313" key="2">
    <source>
        <dbReference type="Proteomes" id="UP000182719"/>
    </source>
</evidence>
<dbReference type="Proteomes" id="UP000182719">
    <property type="component" value="Unassembled WGS sequence"/>
</dbReference>
<dbReference type="EMBL" id="FOAP01000002">
    <property type="protein sequence ID" value="SEK67125.1"/>
    <property type="molecule type" value="Genomic_DNA"/>
</dbReference>
<sequence length="169" mass="19686">MRIRREDWWRSVRDRRDGLILQLLKAKVPLKEFAREILSQERQLLREAPNPAARREIQQINAKTLLTEAYTPGVTWAEFGPLLRRCQRLGFADITHEVHVACLFVQSLPYFPKKAREAFAMLDEVERKLRHLPKRHSLRKEGTQAVTHARAIAEAAGILPTPPWRSPLR</sequence>
<reference evidence="2" key="1">
    <citation type="submission" date="2016-10" db="EMBL/GenBank/DDBJ databases">
        <authorList>
            <person name="Varghese N."/>
            <person name="Submissions S."/>
        </authorList>
    </citation>
    <scope>NUCLEOTIDE SEQUENCE [LARGE SCALE GENOMIC DNA]</scope>
    <source>
        <strain evidence="2">DSM 17044</strain>
    </source>
</reference>
<gene>
    <name evidence="1" type="ORF">SAMN05444354_10250</name>
</gene>